<dbReference type="RefSeq" id="WP_320203248.1">
    <property type="nucleotide sequence ID" value="NZ_CP192782.1"/>
</dbReference>
<dbReference type="EMBL" id="JAVRAF010000008">
    <property type="protein sequence ID" value="MDX8304540.1"/>
    <property type="molecule type" value="Genomic_DNA"/>
</dbReference>
<name>A0AAW9FNS1_9HYPH</name>
<evidence type="ECO:0000313" key="1">
    <source>
        <dbReference type="EMBL" id="MDX8304540.1"/>
    </source>
</evidence>
<comment type="caution">
    <text evidence="1">The sequence shown here is derived from an EMBL/GenBank/DDBJ whole genome shotgun (WGS) entry which is preliminary data.</text>
</comment>
<protein>
    <submittedName>
        <fullName evidence="1">Uncharacterized protein</fullName>
    </submittedName>
</protein>
<proteinExistence type="predicted"/>
<accession>A0AAW9FNS1</accession>
<organism evidence="1">
    <name type="scientific">Agrobacterium rosae</name>
    <dbReference type="NCBI Taxonomy" id="1972867"/>
    <lineage>
        <taxon>Bacteria</taxon>
        <taxon>Pseudomonadati</taxon>
        <taxon>Pseudomonadota</taxon>
        <taxon>Alphaproteobacteria</taxon>
        <taxon>Hyphomicrobiales</taxon>
        <taxon>Rhizobiaceae</taxon>
        <taxon>Rhizobium/Agrobacterium group</taxon>
        <taxon>Agrobacterium</taxon>
    </lineage>
</organism>
<dbReference type="AlphaFoldDB" id="A0AAW9FNS1"/>
<gene>
    <name evidence="1" type="ORF">RMR22_19980</name>
</gene>
<reference evidence="1" key="1">
    <citation type="journal article" date="2023" name="Phytobiomes J">
        <title>Deciphering the key players within the bacterial microbiota associated with aerial crown gall tumors on rhododendron: Insights into the gallobiome.</title>
        <authorList>
            <person name="Kuzmanovic N."/>
            <person name="Nesme J."/>
            <person name="Wolf J."/>
            <person name="Neumann-Schaal M."/>
            <person name="Petersen J."/>
            <person name="Fernandez-Gnecco G."/>
            <person name="Sproeer C."/>
            <person name="Bunk B."/>
            <person name="Overmann J."/>
            <person name="Sorensen S.J."/>
            <person name="Idczak E."/>
            <person name="Smalla K."/>
        </authorList>
    </citation>
    <scope>NUCLEOTIDE SEQUENCE</scope>
    <source>
        <strain evidence="1">Rho-11.1</strain>
    </source>
</reference>
<sequence>MELNRGNSSVDCSCLIGARCGAASRREFATKPFQPALKLRPSSGFQVQEPSGIDFAY</sequence>